<evidence type="ECO:0000313" key="1">
    <source>
        <dbReference type="EMBL" id="MFC5381792.1"/>
    </source>
</evidence>
<sequence length="116" mass="12066">MSRLVWIGLGAVAGVVVVRKAGGALRRATPESVADASSRFASTLGQNAAAGVGTQVRRLADAVADFAAAVRENAAEREELLRAALGVDVETGGLDADEARHLLEHPTEEHRARRAG</sequence>
<dbReference type="EMBL" id="JBHSLD010000012">
    <property type="protein sequence ID" value="MFC5381792.1"/>
    <property type="molecule type" value="Genomic_DNA"/>
</dbReference>
<comment type="caution">
    <text evidence="1">The sequence shown here is derived from an EMBL/GenBank/DDBJ whole genome shotgun (WGS) entry which is preliminary data.</text>
</comment>
<proteinExistence type="predicted"/>
<protein>
    <recommendedName>
        <fullName evidence="3">Secreted protein</fullName>
    </recommendedName>
</protein>
<dbReference type="RefSeq" id="WP_340271615.1">
    <property type="nucleotide sequence ID" value="NZ_JBBEOG010000013.1"/>
</dbReference>
<keyword evidence="2" id="KW-1185">Reference proteome</keyword>
<name>A0ABW0GP81_9MICO</name>
<reference evidence="2" key="1">
    <citation type="journal article" date="2019" name="Int. J. Syst. Evol. Microbiol.">
        <title>The Global Catalogue of Microorganisms (GCM) 10K type strain sequencing project: providing services to taxonomists for standard genome sequencing and annotation.</title>
        <authorList>
            <consortium name="The Broad Institute Genomics Platform"/>
            <consortium name="The Broad Institute Genome Sequencing Center for Infectious Disease"/>
            <person name="Wu L."/>
            <person name="Ma J."/>
        </authorList>
    </citation>
    <scope>NUCLEOTIDE SEQUENCE [LARGE SCALE GENOMIC DNA]</scope>
    <source>
        <strain evidence="2">CCUG 43114</strain>
    </source>
</reference>
<gene>
    <name evidence="1" type="ORF">ACFPJ6_13460</name>
</gene>
<organism evidence="1 2">
    <name type="scientific">Aquipuribacter nitratireducens</name>
    <dbReference type="NCBI Taxonomy" id="650104"/>
    <lineage>
        <taxon>Bacteria</taxon>
        <taxon>Bacillati</taxon>
        <taxon>Actinomycetota</taxon>
        <taxon>Actinomycetes</taxon>
        <taxon>Micrococcales</taxon>
        <taxon>Intrasporangiaceae</taxon>
        <taxon>Aquipuribacter</taxon>
    </lineage>
</organism>
<evidence type="ECO:0008006" key="3">
    <source>
        <dbReference type="Google" id="ProtNLM"/>
    </source>
</evidence>
<accession>A0ABW0GP81</accession>
<evidence type="ECO:0000313" key="2">
    <source>
        <dbReference type="Proteomes" id="UP001596122"/>
    </source>
</evidence>
<dbReference type="Proteomes" id="UP001596122">
    <property type="component" value="Unassembled WGS sequence"/>
</dbReference>